<gene>
    <name evidence="2" type="ORF">SI7747_08010910</name>
</gene>
<reference evidence="2 3" key="1">
    <citation type="submission" date="2019-12" db="EMBL/GenBank/DDBJ databases">
        <authorList>
            <person name="Scholz U."/>
            <person name="Mascher M."/>
            <person name="Fiebig A."/>
        </authorList>
    </citation>
    <scope>NUCLEOTIDE SEQUENCE</scope>
</reference>
<feature type="compositionally biased region" description="Basic residues" evidence="1">
    <location>
        <begin position="1"/>
        <end position="11"/>
    </location>
</feature>
<organism evidence="2">
    <name type="scientific">Spirodela intermedia</name>
    <name type="common">Intermediate duckweed</name>
    <dbReference type="NCBI Taxonomy" id="51605"/>
    <lineage>
        <taxon>Eukaryota</taxon>
        <taxon>Viridiplantae</taxon>
        <taxon>Streptophyta</taxon>
        <taxon>Embryophyta</taxon>
        <taxon>Tracheophyta</taxon>
        <taxon>Spermatophyta</taxon>
        <taxon>Magnoliopsida</taxon>
        <taxon>Liliopsida</taxon>
        <taxon>Araceae</taxon>
        <taxon>Lemnoideae</taxon>
        <taxon>Spirodela</taxon>
    </lineage>
</organism>
<dbReference type="EMBL" id="LR743595">
    <property type="protein sequence ID" value="CAA2625109.1"/>
    <property type="molecule type" value="Genomic_DNA"/>
</dbReference>
<evidence type="ECO:0000256" key="1">
    <source>
        <dbReference type="SAM" id="MobiDB-lite"/>
    </source>
</evidence>
<evidence type="ECO:0000313" key="3">
    <source>
        <dbReference type="Proteomes" id="UP001189122"/>
    </source>
</evidence>
<sequence length="168" mass="18308">MSSRKGGRRRPATSSGGDSGGEFGATAPSSPTSAQSSSSSASSSSSPALFELAGEEYQFYLEDGGGGGRENPRSFSHSVKLQCWDKAEKVRGRDPDRWRRDYLGNVLFRKLVGCPGCYCHDYDHIVPYSKASLLAEFGSSYPSEVPFRHREIYGSKMLPSHISEQGLQ</sequence>
<proteinExistence type="predicted"/>
<name>A0A7I8J562_SPIIN</name>
<dbReference type="PANTHER" id="PTHR33427:SF3">
    <property type="entry name" value="HNH ENDONUCLEASE"/>
    <property type="match status" value="1"/>
</dbReference>
<dbReference type="Proteomes" id="UP001189122">
    <property type="component" value="Unassembled WGS sequence"/>
</dbReference>
<accession>A0A7I8J562</accession>
<dbReference type="AlphaFoldDB" id="A0A7I8J562"/>
<dbReference type="EMBL" id="CACRZD030000008">
    <property type="protein sequence ID" value="CAA6664521.1"/>
    <property type="molecule type" value="Genomic_DNA"/>
</dbReference>
<feature type="region of interest" description="Disordered" evidence="1">
    <location>
        <begin position="1"/>
        <end position="47"/>
    </location>
</feature>
<evidence type="ECO:0000313" key="2">
    <source>
        <dbReference type="EMBL" id="CAA2625109.1"/>
    </source>
</evidence>
<protein>
    <submittedName>
        <fullName evidence="2">Uncharacterized protein</fullName>
    </submittedName>
</protein>
<keyword evidence="3" id="KW-1185">Reference proteome</keyword>
<dbReference type="PANTHER" id="PTHR33427">
    <property type="entry name" value="HNH ENDONUCLEASE"/>
    <property type="match status" value="1"/>
</dbReference>
<feature type="compositionally biased region" description="Low complexity" evidence="1">
    <location>
        <begin position="25"/>
        <end position="47"/>
    </location>
</feature>